<comment type="caution">
    <text evidence="3">The sequence shown here is derived from an EMBL/GenBank/DDBJ whole genome shotgun (WGS) entry which is preliminary data.</text>
</comment>
<evidence type="ECO:0000256" key="2">
    <source>
        <dbReference type="PIRSR" id="PIRSR033579-3"/>
    </source>
</evidence>
<proteinExistence type="predicted"/>
<dbReference type="GO" id="GO:0019251">
    <property type="term" value="P:anaerobic cobalamin biosynthetic process"/>
    <property type="evidence" value="ECO:0007669"/>
    <property type="project" value="InterPro"/>
</dbReference>
<dbReference type="AlphaFoldDB" id="A0A562J6U4"/>
<organism evidence="3 4">
    <name type="scientific">Sedimentibacter saalensis</name>
    <dbReference type="NCBI Taxonomy" id="130788"/>
    <lineage>
        <taxon>Bacteria</taxon>
        <taxon>Bacillati</taxon>
        <taxon>Bacillota</taxon>
        <taxon>Tissierellia</taxon>
        <taxon>Sedimentibacter</taxon>
    </lineage>
</organism>
<keyword evidence="2" id="KW-0479">Metal-binding</keyword>
<dbReference type="RefSeq" id="WP_145084560.1">
    <property type="nucleotide sequence ID" value="NZ_DAMBUX010000002.1"/>
</dbReference>
<dbReference type="Pfam" id="PF06180">
    <property type="entry name" value="CbiK"/>
    <property type="match status" value="1"/>
</dbReference>
<protein>
    <submittedName>
        <fullName evidence="3">Sirohydrochlorin cobaltochelatase</fullName>
    </submittedName>
</protein>
<dbReference type="EMBL" id="VLKH01000008">
    <property type="protein sequence ID" value="TWH78645.1"/>
    <property type="molecule type" value="Genomic_DNA"/>
</dbReference>
<keyword evidence="2" id="KW-0170">Cobalt</keyword>
<dbReference type="OrthoDB" id="9770331at2"/>
<evidence type="ECO:0000313" key="3">
    <source>
        <dbReference type="EMBL" id="TWH78645.1"/>
    </source>
</evidence>
<dbReference type="Gene3D" id="3.40.50.1400">
    <property type="match status" value="2"/>
</dbReference>
<feature type="binding site" evidence="2">
    <location>
        <position position="145"/>
    </location>
    <ligand>
        <name>Co(2+)</name>
        <dbReference type="ChEBI" id="CHEBI:48828"/>
    </ligand>
</feature>
<dbReference type="GO" id="GO:0046872">
    <property type="term" value="F:metal ion binding"/>
    <property type="evidence" value="ECO:0007669"/>
    <property type="project" value="UniProtKB-KW"/>
</dbReference>
<dbReference type="CDD" id="cd03413">
    <property type="entry name" value="CbiK_C"/>
    <property type="match status" value="1"/>
</dbReference>
<name>A0A562J6U4_9FIRM</name>
<dbReference type="PIRSF" id="PIRSF033579">
    <property type="entry name" value="Anaer_Co_chel"/>
    <property type="match status" value="1"/>
</dbReference>
<keyword evidence="4" id="KW-1185">Reference proteome</keyword>
<reference evidence="3 4" key="1">
    <citation type="submission" date="2019-07" db="EMBL/GenBank/DDBJ databases">
        <title>Genomic Encyclopedia of Type Strains, Phase I: the one thousand microbial genomes (KMG-I) project.</title>
        <authorList>
            <person name="Kyrpides N."/>
        </authorList>
    </citation>
    <scope>NUCLEOTIDE SEQUENCE [LARGE SCALE GENOMIC DNA]</scope>
    <source>
        <strain evidence="3 4">DSM 13558</strain>
    </source>
</reference>
<accession>A0A562J6U4</accession>
<feature type="binding site" evidence="2">
    <location>
        <position position="175"/>
    </location>
    <ligand>
        <name>Co(2+)</name>
        <dbReference type="ChEBI" id="CHEBI:48828"/>
    </ligand>
</feature>
<dbReference type="GO" id="GO:0016852">
    <property type="term" value="F:sirohydrochlorin cobaltochelatase activity"/>
    <property type="evidence" value="ECO:0007669"/>
    <property type="project" value="InterPro"/>
</dbReference>
<sequence>MKKAIIFASFGCSIKESRQTYIETIENAVKSKFENIDCFSVFTSEIIRKKIYREENIFIDNMESCLNKLKDENYSHVYILSSHIIPGFEYEKIINKVDECKNDFAEIKVSRTFLDDGMGEKEVSAVKSYIKSGLGEDEAVVLVGHGSDHEAHKYYKQFEELLNSDCRNIFIINVEGDTYMDEVSTKMQEMNVKKAYIYPFMVVAGDHAINDIASDEEDSIKSYFEEKGFYAEAFITGLGNNKKTIELFVNRIADIM</sequence>
<gene>
    <name evidence="3" type="ORF">LY60_02670</name>
</gene>
<evidence type="ECO:0000256" key="1">
    <source>
        <dbReference type="PIRSR" id="PIRSR033579-1"/>
    </source>
</evidence>
<feature type="binding site" evidence="2">
    <location>
        <position position="207"/>
    </location>
    <ligand>
        <name>Co(2+)</name>
        <dbReference type="ChEBI" id="CHEBI:48828"/>
    </ligand>
</feature>
<feature type="active site" description="Proton acceptor" evidence="1">
    <location>
        <position position="145"/>
    </location>
</feature>
<dbReference type="InterPro" id="IPR010388">
    <property type="entry name" value="Anaerobic_Co-chelatase"/>
</dbReference>
<dbReference type="Proteomes" id="UP000315343">
    <property type="component" value="Unassembled WGS sequence"/>
</dbReference>
<dbReference type="SUPFAM" id="SSF53800">
    <property type="entry name" value="Chelatase"/>
    <property type="match status" value="1"/>
</dbReference>
<evidence type="ECO:0000313" key="4">
    <source>
        <dbReference type="Proteomes" id="UP000315343"/>
    </source>
</evidence>